<dbReference type="InterPro" id="IPR001828">
    <property type="entry name" value="ANF_lig-bd_rcpt"/>
</dbReference>
<feature type="compositionally biased region" description="Basic and acidic residues" evidence="16">
    <location>
        <begin position="608"/>
        <end position="620"/>
    </location>
</feature>
<feature type="transmembrane region" description="Helical" evidence="17">
    <location>
        <begin position="446"/>
        <end position="467"/>
    </location>
</feature>
<keyword evidence="4 17" id="KW-0812">Transmembrane</keyword>
<dbReference type="InterPro" id="IPR019594">
    <property type="entry name" value="Glu/Gly-bd"/>
</dbReference>
<evidence type="ECO:0000313" key="20">
    <source>
        <dbReference type="Proteomes" id="UP000092445"/>
    </source>
</evidence>
<evidence type="ECO:0000256" key="1">
    <source>
        <dbReference type="ARBA" id="ARBA00008685"/>
    </source>
</evidence>
<dbReference type="InterPro" id="IPR001320">
    <property type="entry name" value="Iontro_rcpt_C"/>
</dbReference>
<dbReference type="FunFam" id="3.40.190.10:FF:000060">
    <property type="entry name" value="Glutamate receptor ionotropic, kainate 1"/>
    <property type="match status" value="1"/>
</dbReference>
<evidence type="ECO:0000256" key="17">
    <source>
        <dbReference type="SAM" id="Phobius"/>
    </source>
</evidence>
<evidence type="ECO:0000259" key="18">
    <source>
        <dbReference type="SMART" id="SM00079"/>
    </source>
</evidence>
<dbReference type="FunFam" id="1.10.287.70:FF:000010">
    <property type="entry name" value="Putative glutamate receptor ionotropic kainate 1"/>
    <property type="match status" value="1"/>
</dbReference>
<dbReference type="Proteomes" id="UP000092445">
    <property type="component" value="Unassembled WGS sequence"/>
</dbReference>
<keyword evidence="7" id="KW-0770">Synapse</keyword>
<comment type="similarity">
    <text evidence="1">Belongs to the glutamate-gated ion channel (TC 1.A.10.1) family.</text>
</comment>
<accession>A0A1A9ZCE3</accession>
<evidence type="ECO:0000256" key="2">
    <source>
        <dbReference type="ARBA" id="ARBA00022448"/>
    </source>
</evidence>
<dbReference type="Pfam" id="PF10613">
    <property type="entry name" value="Lig_chan-Glu_bd"/>
    <property type="match status" value="1"/>
</dbReference>
<dbReference type="SMART" id="SM00079">
    <property type="entry name" value="PBPe"/>
    <property type="match status" value="1"/>
</dbReference>
<evidence type="ECO:0000313" key="19">
    <source>
        <dbReference type="EnsemblMetazoa" id="GPAI010422-PA"/>
    </source>
</evidence>
<evidence type="ECO:0000256" key="13">
    <source>
        <dbReference type="ARBA" id="ARBA00023286"/>
    </source>
</evidence>
<evidence type="ECO:0000256" key="15">
    <source>
        <dbReference type="ARBA" id="ARBA00034104"/>
    </source>
</evidence>
<dbReference type="VEuPathDB" id="VectorBase:GPAI010422"/>
<evidence type="ECO:0000256" key="8">
    <source>
        <dbReference type="ARBA" id="ARBA00023065"/>
    </source>
</evidence>
<dbReference type="PANTHER" id="PTHR18966">
    <property type="entry name" value="IONOTROPIC GLUTAMATE RECEPTOR"/>
    <property type="match status" value="1"/>
</dbReference>
<dbReference type="InterPro" id="IPR028082">
    <property type="entry name" value="Peripla_BP_I"/>
</dbReference>
<dbReference type="GO" id="GO:0045211">
    <property type="term" value="C:postsynaptic membrane"/>
    <property type="evidence" value="ECO:0007669"/>
    <property type="project" value="UniProtKB-SubCell"/>
</dbReference>
<evidence type="ECO:0000256" key="14">
    <source>
        <dbReference type="ARBA" id="ARBA00023303"/>
    </source>
</evidence>
<organism evidence="19 20">
    <name type="scientific">Glossina pallidipes</name>
    <name type="common">Tsetse fly</name>
    <dbReference type="NCBI Taxonomy" id="7398"/>
    <lineage>
        <taxon>Eukaryota</taxon>
        <taxon>Metazoa</taxon>
        <taxon>Ecdysozoa</taxon>
        <taxon>Arthropoda</taxon>
        <taxon>Hexapoda</taxon>
        <taxon>Insecta</taxon>
        <taxon>Pterygota</taxon>
        <taxon>Neoptera</taxon>
        <taxon>Endopterygota</taxon>
        <taxon>Diptera</taxon>
        <taxon>Brachycera</taxon>
        <taxon>Muscomorpha</taxon>
        <taxon>Hippoboscoidea</taxon>
        <taxon>Glossinidae</taxon>
        <taxon>Glossina</taxon>
    </lineage>
</organism>
<evidence type="ECO:0000256" key="16">
    <source>
        <dbReference type="SAM" id="MobiDB-lite"/>
    </source>
</evidence>
<protein>
    <recommendedName>
        <fullName evidence="18">Ionotropic glutamate receptor C-terminal domain-containing protein</fullName>
    </recommendedName>
</protein>
<reference evidence="20" key="1">
    <citation type="submission" date="2014-03" db="EMBL/GenBank/DDBJ databases">
        <authorList>
            <person name="Aksoy S."/>
            <person name="Warren W."/>
            <person name="Wilson R.K."/>
        </authorList>
    </citation>
    <scope>NUCLEOTIDE SEQUENCE [LARGE SCALE GENOMIC DNA]</scope>
    <source>
        <strain evidence="20">IAEA</strain>
    </source>
</reference>
<dbReference type="FunFam" id="3.40.50.2300:FF:000165">
    <property type="entry name" value="Glutamate receptor ionotropic, kainate"/>
    <property type="match status" value="1"/>
</dbReference>
<dbReference type="SUPFAM" id="SSF53822">
    <property type="entry name" value="Periplasmic binding protein-like I"/>
    <property type="match status" value="1"/>
</dbReference>
<feature type="transmembrane region" description="Helical" evidence="17">
    <location>
        <begin position="532"/>
        <end position="551"/>
    </location>
</feature>
<evidence type="ECO:0000256" key="10">
    <source>
        <dbReference type="ARBA" id="ARBA00023170"/>
    </source>
</evidence>
<keyword evidence="2" id="KW-0813">Transport</keyword>
<keyword evidence="11" id="KW-0325">Glycoprotein</keyword>
<dbReference type="EnsemblMetazoa" id="GPAI010422-RA">
    <property type="protein sequence ID" value="GPAI010422-PA"/>
    <property type="gene ID" value="GPAI010422"/>
</dbReference>
<dbReference type="Gene3D" id="3.40.190.10">
    <property type="entry name" value="Periplasmic binding protein-like II"/>
    <property type="match status" value="2"/>
</dbReference>
<proteinExistence type="inferred from homology"/>
<sequence length="997" mass="113711">DLETFDLEDFKYNSVNITAFRLVDVQSQLYTDIVEQMQKFPHSGLDIVEVQLIMSTNFDKDLHDVLSRLLHEYPVLWRPWAASTNGKYKELTRRLSSELNRAVTNRQVVNSDVIALPPIIQLGAVFTEDQRSSNIESAFKYAVYRINKDKNILPDTQLVYDIKYAPRDDTFRTTKQVCRQLEHGVQVLFGPTDPLLAGHIQSICESFDLPHIETRIDLDTTTKEFSINLYPSQYHLNLAYRDLMVYLNWTKVAVIYEEDYETFDLEDFKYNSTQPALMFDAVYAFAAGLTAFDGSHTLKVTNLSCELEEPWDDGLSLYNYINTATLNGLTGKIDFVEGRRKAFKVDLLKLKHERIQKVGFWTDSIGVNITDPSAFYDTNVANITLVVMTRQRADLAVASMTINYARESVIDFTKPFMNLGIGILFKVPTSQPTRLFSFMNPLAMEIWLYVLAAYILVSFALFVMARFSPYEWSIPYSCQKDSDIVENQFSISNSFWFITGTFLRQSSGLNPKRSDRAQTRFFSFMNPLAVEIWIYIAFAYILVSLTIWIVARLSPIEWVPENPDVCDHEDCGDDASPEELIELQERPKRDPHNSNQVHSENPNSNQNDKNDNEKDDDKNAKQASQLNDGHATWFSRKPFRHVIEEDVEQQQQHHHHHSDSECGETELESIKNDFTLKNSFWFAIGALMQQGSDLYPRATSTRIVGGIWWFFTLIIISSYTANLAAFLTVERMITPIESASDLAEQTDISYGTLEGGSTMTFFRDSKIGIYQKMWRYMENRKSSVFVKTYEEGIKRVMEGDYAFLMESTMLDYAVQRDCNLTQIGGLLDSKGYGIATPKGSPWRDPMSLAILELQEKGIIQMLYDKWWKNTGDVCNRDDKSKESKANALGVENIGGVFVVLLCGLALAVVVAILEFCYNSKKTVQTENQSLCSEMAEELRFAMHCHTSKQRPSMKHNCAKCMPASTYVPQGPTTSASVTSGLAGIPHHLSGVQYNYLN</sequence>
<evidence type="ECO:0000256" key="9">
    <source>
        <dbReference type="ARBA" id="ARBA00023136"/>
    </source>
</evidence>
<dbReference type="Gene3D" id="1.10.287.70">
    <property type="match status" value="2"/>
</dbReference>
<evidence type="ECO:0000256" key="5">
    <source>
        <dbReference type="ARBA" id="ARBA00022729"/>
    </source>
</evidence>
<keyword evidence="6 17" id="KW-1133">Transmembrane helix</keyword>
<keyword evidence="12" id="KW-0628">Postsynaptic cell membrane</keyword>
<evidence type="ECO:0000256" key="11">
    <source>
        <dbReference type="ARBA" id="ARBA00023180"/>
    </source>
</evidence>
<evidence type="ECO:0000256" key="3">
    <source>
        <dbReference type="ARBA" id="ARBA00022475"/>
    </source>
</evidence>
<keyword evidence="10" id="KW-0675">Receptor</keyword>
<dbReference type="Pfam" id="PF00060">
    <property type="entry name" value="Lig_chan"/>
    <property type="match status" value="2"/>
</dbReference>
<dbReference type="AlphaFoldDB" id="A0A1A9ZCE3"/>
<dbReference type="Gene3D" id="3.40.50.2300">
    <property type="match status" value="6"/>
</dbReference>
<dbReference type="STRING" id="7398.A0A1A9ZCE3"/>
<dbReference type="InterPro" id="IPR015683">
    <property type="entry name" value="Ionotropic_Glu_rcpt"/>
</dbReference>
<keyword evidence="3" id="KW-1003">Cell membrane</keyword>
<dbReference type="FunFam" id="3.40.190.10:FF:000167">
    <property type="entry name" value="Eye-enriched kainate receptor, isoform B"/>
    <property type="match status" value="1"/>
</dbReference>
<feature type="domain" description="Ionotropic glutamate receptor C-terminal" evidence="18">
    <location>
        <begin position="654"/>
        <end position="869"/>
    </location>
</feature>
<evidence type="ECO:0000256" key="4">
    <source>
        <dbReference type="ARBA" id="ARBA00022692"/>
    </source>
</evidence>
<reference evidence="19" key="2">
    <citation type="submission" date="2020-05" db="UniProtKB">
        <authorList>
            <consortium name="EnsemblMetazoa"/>
        </authorList>
    </citation>
    <scope>IDENTIFICATION</scope>
    <source>
        <strain evidence="19">IAEA</strain>
    </source>
</reference>
<feature type="region of interest" description="Disordered" evidence="16">
    <location>
        <begin position="585"/>
        <end position="627"/>
    </location>
</feature>
<keyword evidence="5" id="KW-0732">Signal</keyword>
<evidence type="ECO:0000256" key="7">
    <source>
        <dbReference type="ARBA" id="ARBA00023018"/>
    </source>
</evidence>
<dbReference type="Pfam" id="PF01094">
    <property type="entry name" value="ANF_receptor"/>
    <property type="match status" value="2"/>
</dbReference>
<feature type="transmembrane region" description="Helical" evidence="17">
    <location>
        <begin position="893"/>
        <end position="917"/>
    </location>
</feature>
<evidence type="ECO:0000256" key="6">
    <source>
        <dbReference type="ARBA" id="ARBA00022989"/>
    </source>
</evidence>
<evidence type="ECO:0000256" key="12">
    <source>
        <dbReference type="ARBA" id="ARBA00023257"/>
    </source>
</evidence>
<name>A0A1A9ZCE3_GLOPL</name>
<keyword evidence="9 17" id="KW-0472">Membrane</keyword>
<comment type="subcellular location">
    <subcellularLocation>
        <location evidence="15">Postsynaptic cell membrane</location>
        <topology evidence="15">Multi-pass membrane protein</topology>
    </subcellularLocation>
</comment>
<keyword evidence="14" id="KW-0407">Ion channel</keyword>
<dbReference type="GO" id="GO:0015276">
    <property type="term" value="F:ligand-gated monoatomic ion channel activity"/>
    <property type="evidence" value="ECO:0007669"/>
    <property type="project" value="InterPro"/>
</dbReference>
<feature type="transmembrane region" description="Helical" evidence="17">
    <location>
        <begin position="707"/>
        <end position="729"/>
    </location>
</feature>
<keyword evidence="20" id="KW-1185">Reference proteome</keyword>
<keyword evidence="13" id="KW-1071">Ligand-gated ion channel</keyword>
<keyword evidence="8" id="KW-0406">Ion transport</keyword>
<dbReference type="SUPFAM" id="SSF53850">
    <property type="entry name" value="Periplasmic binding protein-like II"/>
    <property type="match status" value="1"/>
</dbReference>
<dbReference type="FunFam" id="1.10.287.70:FF:000134">
    <property type="entry name" value="Glutamate receptor, ionotropic kainate"/>
    <property type="match status" value="1"/>
</dbReference>